<organism evidence="12 13">
    <name type="scientific">Ectocarpus siliculosus</name>
    <name type="common">Brown alga</name>
    <name type="synonym">Conferva siliculosa</name>
    <dbReference type="NCBI Taxonomy" id="2880"/>
    <lineage>
        <taxon>Eukaryota</taxon>
        <taxon>Sar</taxon>
        <taxon>Stramenopiles</taxon>
        <taxon>Ochrophyta</taxon>
        <taxon>PX clade</taxon>
        <taxon>Phaeophyceae</taxon>
        <taxon>Ectocarpales</taxon>
        <taxon>Ectocarpaceae</taxon>
        <taxon>Ectocarpus</taxon>
    </lineage>
</organism>
<evidence type="ECO:0000256" key="6">
    <source>
        <dbReference type="ARBA" id="ARBA00022777"/>
    </source>
</evidence>
<dbReference type="NCBIfam" id="NF005301">
    <property type="entry name" value="PRK06830.1"/>
    <property type="match status" value="1"/>
</dbReference>
<proteinExistence type="predicted"/>
<feature type="domain" description="Phosphofructokinase" evidence="11">
    <location>
        <begin position="125"/>
        <end position="428"/>
    </location>
</feature>
<dbReference type="PRINTS" id="PR00476">
    <property type="entry name" value="PHFRCTKINASE"/>
</dbReference>
<dbReference type="InterPro" id="IPR000023">
    <property type="entry name" value="Phosphofructokinase_dom"/>
</dbReference>
<dbReference type="FunFam" id="3.40.50.450:FF:000002">
    <property type="entry name" value="ATP-dependent 6-phosphofructokinase"/>
    <property type="match status" value="1"/>
</dbReference>
<comment type="cofactor">
    <cofactor evidence="1">
        <name>Mg(2+)</name>
        <dbReference type="ChEBI" id="CHEBI:18420"/>
    </cofactor>
</comment>
<keyword evidence="6 12" id="KW-0418">Kinase</keyword>
<dbReference type="EMBL" id="FN649751">
    <property type="protein sequence ID" value="CBJ30811.1"/>
    <property type="molecule type" value="Genomic_DNA"/>
</dbReference>
<evidence type="ECO:0000256" key="1">
    <source>
        <dbReference type="ARBA" id="ARBA00001946"/>
    </source>
</evidence>
<dbReference type="GO" id="GO:0046872">
    <property type="term" value="F:metal ion binding"/>
    <property type="evidence" value="ECO:0007669"/>
    <property type="project" value="UniProtKB-KW"/>
</dbReference>
<dbReference type="InParanoid" id="D7FRM0"/>
<dbReference type="Pfam" id="PF00365">
    <property type="entry name" value="PFK"/>
    <property type="match status" value="1"/>
</dbReference>
<sequence length="488" mass="52554">MEEDPTPIPSVGLRKHLITNEDGVITGSVCAEDLGHTESGMFLDKIIMCEVPNLNVKFPSSLAPNREITVNTQGSPTCYNKLLGPRDCIIYEHVRDKNKPPTAKAFLRAGPRPELHFNPTEVRGAIVTCGGLCPGLNSVVHHLVETMLLTYKADKVFGIRGGFAGFYDEATPAVELTSEGVEFLQHQPGSVLGSSRGGFDLDKIIKFLVDNKVNQLYIIGGDGTHRGALRIASECMQRGLNISVTGIPKTIDNDLDIIDRSFGFLTAVESAQAAIQAATTEAKCNLPNGIGVVKLMGRSAGYIAAYATMASGDVDLCLVPESPIVLEGPSGCIPHLMKRVEEKGYAVVVVAEGAGEELLGESTAKDASGNKRLPAIGKFMKGAIEDAYHAEDKICNVKYIDPSYMIRSVAATAFDQIYCMQLAQNAVHGAMAGYTAFSAGVVNNRTVYIPITELVENSPRCLNMHGRTWERVLTITRQPNTIESRAGK</sequence>
<dbReference type="PANTHER" id="PTHR45770">
    <property type="entry name" value="ATP-DEPENDENT 6-PHOSPHOFRUCTOKINASE 1"/>
    <property type="match status" value="1"/>
</dbReference>
<keyword evidence="9" id="KW-0324">Glycolysis</keyword>
<dbReference type="GO" id="GO:0006002">
    <property type="term" value="P:fructose 6-phosphate metabolic process"/>
    <property type="evidence" value="ECO:0007669"/>
    <property type="project" value="InterPro"/>
</dbReference>
<evidence type="ECO:0000313" key="13">
    <source>
        <dbReference type="Proteomes" id="UP000002630"/>
    </source>
</evidence>
<keyword evidence="3" id="KW-0808">Transferase</keyword>
<evidence type="ECO:0000256" key="7">
    <source>
        <dbReference type="ARBA" id="ARBA00022840"/>
    </source>
</evidence>
<evidence type="ECO:0000313" key="12">
    <source>
        <dbReference type="EMBL" id="CBJ30811.1"/>
    </source>
</evidence>
<keyword evidence="4" id="KW-0479">Metal-binding</keyword>
<dbReference type="Proteomes" id="UP000002630">
    <property type="component" value="Linkage Group LG26"/>
</dbReference>
<keyword evidence="8" id="KW-0460">Magnesium</keyword>
<evidence type="ECO:0000256" key="3">
    <source>
        <dbReference type="ARBA" id="ARBA00022679"/>
    </source>
</evidence>
<dbReference type="OrthoDB" id="537915at2759"/>
<evidence type="ECO:0000256" key="5">
    <source>
        <dbReference type="ARBA" id="ARBA00022741"/>
    </source>
</evidence>
<dbReference type="GO" id="GO:0005737">
    <property type="term" value="C:cytoplasm"/>
    <property type="evidence" value="ECO:0007669"/>
    <property type="project" value="UniProtKB-ARBA"/>
</dbReference>
<evidence type="ECO:0000256" key="8">
    <source>
        <dbReference type="ARBA" id="ARBA00022842"/>
    </source>
</evidence>
<dbReference type="SUPFAM" id="SSF53784">
    <property type="entry name" value="Phosphofructokinase"/>
    <property type="match status" value="1"/>
</dbReference>
<dbReference type="STRING" id="2880.D7FRM0"/>
<comment type="function">
    <text evidence="2">Catalyzes the phosphorylation of D-fructose 6-phosphate to fructose 1,6-bisphosphate by ATP, the first committing step of glycolysis.</text>
</comment>
<keyword evidence="13" id="KW-1185">Reference proteome</keyword>
<dbReference type="OMA" id="ERMGINM"/>
<dbReference type="InterPro" id="IPR022953">
    <property type="entry name" value="ATP_PFK"/>
</dbReference>
<evidence type="ECO:0000256" key="10">
    <source>
        <dbReference type="ARBA" id="ARBA00048070"/>
    </source>
</evidence>
<reference evidence="12 13" key="1">
    <citation type="journal article" date="2010" name="Nature">
        <title>The Ectocarpus genome and the independent evolution of multicellularity in brown algae.</title>
        <authorList>
            <person name="Cock J.M."/>
            <person name="Sterck L."/>
            <person name="Rouze P."/>
            <person name="Scornet D."/>
            <person name="Allen A.E."/>
            <person name="Amoutzias G."/>
            <person name="Anthouard V."/>
            <person name="Artiguenave F."/>
            <person name="Aury J.M."/>
            <person name="Badger J.H."/>
            <person name="Beszteri B."/>
            <person name="Billiau K."/>
            <person name="Bonnet E."/>
            <person name="Bothwell J.H."/>
            <person name="Bowler C."/>
            <person name="Boyen C."/>
            <person name="Brownlee C."/>
            <person name="Carrano C.J."/>
            <person name="Charrier B."/>
            <person name="Cho G.Y."/>
            <person name="Coelho S.M."/>
            <person name="Collen J."/>
            <person name="Corre E."/>
            <person name="Da Silva C."/>
            <person name="Delage L."/>
            <person name="Delaroque N."/>
            <person name="Dittami S.M."/>
            <person name="Doulbeau S."/>
            <person name="Elias M."/>
            <person name="Farnham G."/>
            <person name="Gachon C.M."/>
            <person name="Gschloessl B."/>
            <person name="Heesch S."/>
            <person name="Jabbari K."/>
            <person name="Jubin C."/>
            <person name="Kawai H."/>
            <person name="Kimura K."/>
            <person name="Kloareg B."/>
            <person name="Kupper F.C."/>
            <person name="Lang D."/>
            <person name="Le Bail A."/>
            <person name="Leblanc C."/>
            <person name="Lerouge P."/>
            <person name="Lohr M."/>
            <person name="Lopez P.J."/>
            <person name="Martens C."/>
            <person name="Maumus F."/>
            <person name="Michel G."/>
            <person name="Miranda-Saavedra D."/>
            <person name="Morales J."/>
            <person name="Moreau H."/>
            <person name="Motomura T."/>
            <person name="Nagasato C."/>
            <person name="Napoli C.A."/>
            <person name="Nelson D.R."/>
            <person name="Nyvall-Collen P."/>
            <person name="Peters A.F."/>
            <person name="Pommier C."/>
            <person name="Potin P."/>
            <person name="Poulain J."/>
            <person name="Quesneville H."/>
            <person name="Read B."/>
            <person name="Rensing S.A."/>
            <person name="Ritter A."/>
            <person name="Rousvoal S."/>
            <person name="Samanta M."/>
            <person name="Samson G."/>
            <person name="Schroeder D.C."/>
            <person name="Segurens B."/>
            <person name="Strittmatter M."/>
            <person name="Tonon T."/>
            <person name="Tregear J.W."/>
            <person name="Valentin K."/>
            <person name="von Dassow P."/>
            <person name="Yamagishi T."/>
            <person name="Van de Peer Y."/>
            <person name="Wincker P."/>
        </authorList>
    </citation>
    <scope>NUCLEOTIDE SEQUENCE [LARGE SCALE GENOMIC DNA]</scope>
    <source>
        <strain evidence="13">Ec32 / CCAP1310/4</strain>
    </source>
</reference>
<keyword evidence="7" id="KW-0067">ATP-binding</keyword>
<name>D7FRM0_ECTSI</name>
<keyword evidence="5" id="KW-0547">Nucleotide-binding</keyword>
<evidence type="ECO:0000259" key="11">
    <source>
        <dbReference type="Pfam" id="PF00365"/>
    </source>
</evidence>
<comment type="catalytic activity">
    <reaction evidence="10">
        <text>beta-D-fructose 6-phosphate + ATP = beta-D-fructose 1,6-bisphosphate + ADP + H(+)</text>
        <dbReference type="Rhea" id="RHEA:16109"/>
        <dbReference type="ChEBI" id="CHEBI:15378"/>
        <dbReference type="ChEBI" id="CHEBI:30616"/>
        <dbReference type="ChEBI" id="CHEBI:32966"/>
        <dbReference type="ChEBI" id="CHEBI:57634"/>
        <dbReference type="ChEBI" id="CHEBI:456216"/>
        <dbReference type="EC" id="2.7.1.11"/>
    </reaction>
</comment>
<dbReference type="eggNOG" id="KOG2440">
    <property type="taxonomic scope" value="Eukaryota"/>
</dbReference>
<evidence type="ECO:0000256" key="4">
    <source>
        <dbReference type="ARBA" id="ARBA00022723"/>
    </source>
</evidence>
<dbReference type="GO" id="GO:0005524">
    <property type="term" value="F:ATP binding"/>
    <property type="evidence" value="ECO:0007669"/>
    <property type="project" value="UniProtKB-KW"/>
</dbReference>
<evidence type="ECO:0000256" key="2">
    <source>
        <dbReference type="ARBA" id="ARBA00002659"/>
    </source>
</evidence>
<dbReference type="Gene3D" id="3.40.50.450">
    <property type="match status" value="1"/>
</dbReference>
<dbReference type="UniPathway" id="UPA00109">
    <property type="reaction ID" value="UER00182"/>
</dbReference>
<dbReference type="InterPro" id="IPR050929">
    <property type="entry name" value="PFKA"/>
</dbReference>
<evidence type="ECO:0000256" key="9">
    <source>
        <dbReference type="ARBA" id="ARBA00023152"/>
    </source>
</evidence>
<dbReference type="EMBL" id="FN648394">
    <property type="protein sequence ID" value="CBJ30811.1"/>
    <property type="molecule type" value="Genomic_DNA"/>
</dbReference>
<gene>
    <name evidence="12" type="ORF">Esi_0216_0030</name>
</gene>
<dbReference type="InterPro" id="IPR035966">
    <property type="entry name" value="PKF_sf"/>
</dbReference>
<dbReference type="AlphaFoldDB" id="D7FRM0"/>
<protein>
    <submittedName>
        <fullName evidence="12">Pyrophosphate-dependent phosphofructose kinase</fullName>
    </submittedName>
</protein>
<accession>D7FRM0</accession>
<dbReference type="GO" id="GO:0003872">
    <property type="term" value="F:6-phosphofructokinase activity"/>
    <property type="evidence" value="ECO:0007669"/>
    <property type="project" value="UniProtKB-EC"/>
</dbReference>